<evidence type="ECO:0000313" key="3">
    <source>
        <dbReference type="EMBL" id="KAB2808998.1"/>
    </source>
</evidence>
<dbReference type="SUPFAM" id="SSF54523">
    <property type="entry name" value="Pili subunits"/>
    <property type="match status" value="1"/>
</dbReference>
<dbReference type="NCBIfam" id="TIGR02532">
    <property type="entry name" value="IV_pilin_GFxxxE"/>
    <property type="match status" value="1"/>
</dbReference>
<dbReference type="PROSITE" id="PS00409">
    <property type="entry name" value="PROKAR_NTER_METHYL"/>
    <property type="match status" value="1"/>
</dbReference>
<feature type="compositionally biased region" description="Basic and acidic residues" evidence="1">
    <location>
        <begin position="12"/>
        <end position="25"/>
    </location>
</feature>
<reference evidence="3 4" key="1">
    <citation type="submission" date="2019-09" db="EMBL/GenBank/DDBJ databases">
        <title>Pimelobacter sp. isolated from Paulinella.</title>
        <authorList>
            <person name="Jeong S.E."/>
        </authorList>
    </citation>
    <scope>NUCLEOTIDE SEQUENCE [LARGE SCALE GENOMIC DNA]</scope>
    <source>
        <strain evidence="3 4">Pch-N</strain>
    </source>
</reference>
<keyword evidence="2" id="KW-0472">Membrane</keyword>
<accession>A0A7J5DUJ4</accession>
<feature type="transmembrane region" description="Helical" evidence="2">
    <location>
        <begin position="42"/>
        <end position="64"/>
    </location>
</feature>
<keyword evidence="2" id="KW-0812">Transmembrane</keyword>
<dbReference type="RefSeq" id="WP_151581226.1">
    <property type="nucleotide sequence ID" value="NZ_WBVM01000002.1"/>
</dbReference>
<keyword evidence="2" id="KW-1133">Transmembrane helix</keyword>
<evidence type="ECO:0000313" key="4">
    <source>
        <dbReference type="Proteomes" id="UP000449906"/>
    </source>
</evidence>
<dbReference type="InterPro" id="IPR012902">
    <property type="entry name" value="N_methyl_site"/>
</dbReference>
<proteinExistence type="predicted"/>
<protein>
    <submittedName>
        <fullName evidence="3">Prepilin-type N-terminal cleavage/methylation domain-containing protein</fullName>
    </submittedName>
</protein>
<feature type="region of interest" description="Disordered" evidence="1">
    <location>
        <begin position="1"/>
        <end position="25"/>
    </location>
</feature>
<evidence type="ECO:0000256" key="1">
    <source>
        <dbReference type="SAM" id="MobiDB-lite"/>
    </source>
</evidence>
<name>A0A7J5DUJ4_NOCSI</name>
<dbReference type="Pfam" id="PF07963">
    <property type="entry name" value="N_methyl"/>
    <property type="match status" value="1"/>
</dbReference>
<dbReference type="InterPro" id="IPR045584">
    <property type="entry name" value="Pilin-like"/>
</dbReference>
<dbReference type="Proteomes" id="UP000449906">
    <property type="component" value="Unassembled WGS sequence"/>
</dbReference>
<organism evidence="3 4">
    <name type="scientific">Nocardioides simplex</name>
    <name type="common">Arthrobacter simplex</name>
    <dbReference type="NCBI Taxonomy" id="2045"/>
    <lineage>
        <taxon>Bacteria</taxon>
        <taxon>Bacillati</taxon>
        <taxon>Actinomycetota</taxon>
        <taxon>Actinomycetes</taxon>
        <taxon>Propionibacteriales</taxon>
        <taxon>Nocardioidaceae</taxon>
        <taxon>Pimelobacter</taxon>
    </lineage>
</organism>
<evidence type="ECO:0000256" key="2">
    <source>
        <dbReference type="SAM" id="Phobius"/>
    </source>
</evidence>
<gene>
    <name evidence="3" type="ORF">F9L07_18190</name>
</gene>
<dbReference type="EMBL" id="WBVM01000002">
    <property type="protein sequence ID" value="KAB2808998.1"/>
    <property type="molecule type" value="Genomic_DNA"/>
</dbReference>
<comment type="caution">
    <text evidence="3">The sequence shown here is derived from an EMBL/GenBank/DDBJ whole genome shotgun (WGS) entry which is preliminary data.</text>
</comment>
<sequence length="247" mass="25955">MHELTSAPAAPPRDDHEPSDDREHVDVREHTDADAGFTLIELVVTVAIVGFVVVALTGVVLGYLKTTVSTQARMTESHDIQFASAYWQRDVGSIGVRSTTYDSDPAVHSFPLLQSVAANPATGVPVGCALPSGPDVATVVTLGWTEYDVAHPDTPSKVTVTYLAKGSGTHYALLRVRCTGSTKNSTATLADNLVAMPSVTCSGKVTGCNQAGANVPMVVTLTLTADDPDNKDAATYTATLTGQRRQT</sequence>
<dbReference type="AlphaFoldDB" id="A0A7J5DUJ4"/>